<dbReference type="EMBL" id="KZ857481">
    <property type="protein sequence ID" value="RDX42578.1"/>
    <property type="molecule type" value="Genomic_DNA"/>
</dbReference>
<dbReference type="OrthoDB" id="2658589at2759"/>
<evidence type="ECO:0000313" key="1">
    <source>
        <dbReference type="EMBL" id="RDX42578.1"/>
    </source>
</evidence>
<name>A0A371CQM3_9APHY</name>
<proteinExistence type="predicted"/>
<evidence type="ECO:0000313" key="2">
    <source>
        <dbReference type="Proteomes" id="UP000256964"/>
    </source>
</evidence>
<sequence>MLPDLHIVLGWRHKNNLNRYDYMTYEERARTVLRGPRVRAALQRGGIVWRLTMELLRETGDVGTALGVRLGPSEVVNDYGTVFRPRRGDDYLDDKLSPDELDVICGVYKVTINAGQTEDRSWWPKETHWRGSHMDHGFWTPWCETWFRKRLLMIRSDQAAIYNSRSWSDNLRMSRKGFLFHKNLELASTNWLTEHYKVRVEDM</sequence>
<protein>
    <submittedName>
        <fullName evidence="1">Uncharacterized protein</fullName>
    </submittedName>
</protein>
<gene>
    <name evidence="1" type="ORF">OH76DRAFT_1362553</name>
</gene>
<dbReference type="STRING" id="139420.A0A371CQM3"/>
<reference evidence="1 2" key="1">
    <citation type="journal article" date="2018" name="Biotechnol. Biofuels">
        <title>Integrative visual omics of the white-rot fungus Polyporus brumalis exposes the biotechnological potential of its oxidative enzymes for delignifying raw plant biomass.</title>
        <authorList>
            <person name="Miyauchi S."/>
            <person name="Rancon A."/>
            <person name="Drula E."/>
            <person name="Hage H."/>
            <person name="Chaduli D."/>
            <person name="Favel A."/>
            <person name="Grisel S."/>
            <person name="Henrissat B."/>
            <person name="Herpoel-Gimbert I."/>
            <person name="Ruiz-Duenas F.J."/>
            <person name="Chevret D."/>
            <person name="Hainaut M."/>
            <person name="Lin J."/>
            <person name="Wang M."/>
            <person name="Pangilinan J."/>
            <person name="Lipzen A."/>
            <person name="Lesage-Meessen L."/>
            <person name="Navarro D."/>
            <person name="Riley R."/>
            <person name="Grigoriev I.V."/>
            <person name="Zhou S."/>
            <person name="Raouche S."/>
            <person name="Rosso M.N."/>
        </authorList>
    </citation>
    <scope>NUCLEOTIDE SEQUENCE [LARGE SCALE GENOMIC DNA]</scope>
    <source>
        <strain evidence="1 2">BRFM 1820</strain>
    </source>
</reference>
<accession>A0A371CQM3</accession>
<keyword evidence="2" id="KW-1185">Reference proteome</keyword>
<dbReference type="AlphaFoldDB" id="A0A371CQM3"/>
<dbReference type="Proteomes" id="UP000256964">
    <property type="component" value="Unassembled WGS sequence"/>
</dbReference>
<organism evidence="1 2">
    <name type="scientific">Lentinus brumalis</name>
    <dbReference type="NCBI Taxonomy" id="2498619"/>
    <lineage>
        <taxon>Eukaryota</taxon>
        <taxon>Fungi</taxon>
        <taxon>Dikarya</taxon>
        <taxon>Basidiomycota</taxon>
        <taxon>Agaricomycotina</taxon>
        <taxon>Agaricomycetes</taxon>
        <taxon>Polyporales</taxon>
        <taxon>Polyporaceae</taxon>
        <taxon>Lentinus</taxon>
    </lineage>
</organism>